<keyword evidence="2" id="KW-0812">Transmembrane</keyword>
<feature type="transmembrane region" description="Helical" evidence="2">
    <location>
        <begin position="75"/>
        <end position="92"/>
    </location>
</feature>
<dbReference type="InterPro" id="IPR018827">
    <property type="entry name" value="YTP1_C"/>
</dbReference>
<sequence length="510" mass="56022">MKSKVLNSALRTGFLLSCIATFVVAHEHHDEVTEEEEHAPIDTILWLHIFLQAAVWGILFPIGMVLGLSRSRWHIPLQATGFLLTLGGYILGHSHKGRAFPASAHGKFANIMVIPILTQLVVGIYLKLHIHEKSIRPYFVVLHGILGKCYPILAWLQMLFGAVVFRGYCRGGHLGQCLAHYIMGSGFIAYAVLMAITLVAGEQWMRRSGRSPEFFDSWVIMAWGVVNTFTEHHGGAWSVKDMQHTILGVLWWAGGLLGIYLSRNNQRNVVPGLIICLTGWAMAGHAQALMISTMVHAMFGYTLILAGFTRIIEVCFFVPSYAPLPADHAEDDNTSEHTLAEGGPSRNPTSMKSAAAKNWRHLPPFLLVASGLLFMSATDEELRFVHSQEMDHVTYILIFFSLAFLIYAFILFLINLYLTTGRNAASNANGVVINSVDESNIEMITPSGNSKWYSRVPSGAAPARAGGAVRLEGGNASLGGGVHVLGDDDDDEDELAPSQPQIHKGRGTRR</sequence>
<evidence type="ECO:0000259" key="4">
    <source>
        <dbReference type="Pfam" id="PF10348"/>
    </source>
</evidence>
<feature type="transmembrane region" description="Helical" evidence="2">
    <location>
        <begin position="273"/>
        <end position="292"/>
    </location>
</feature>
<dbReference type="Proteomes" id="UP000807306">
    <property type="component" value="Unassembled WGS sequence"/>
</dbReference>
<feature type="transmembrane region" description="Helical" evidence="2">
    <location>
        <begin position="298"/>
        <end position="318"/>
    </location>
</feature>
<dbReference type="AlphaFoldDB" id="A0A9P6EA60"/>
<evidence type="ECO:0008006" key="8">
    <source>
        <dbReference type="Google" id="ProtNLM"/>
    </source>
</evidence>
<feature type="transmembrane region" description="Helical" evidence="2">
    <location>
        <begin position="393"/>
        <end position="418"/>
    </location>
</feature>
<dbReference type="Pfam" id="PF10348">
    <property type="entry name" value="DUF2427"/>
    <property type="match status" value="1"/>
</dbReference>
<feature type="transmembrane region" description="Helical" evidence="2">
    <location>
        <begin position="178"/>
        <end position="201"/>
    </location>
</feature>
<feature type="transmembrane region" description="Helical" evidence="2">
    <location>
        <begin position="242"/>
        <end position="261"/>
    </location>
</feature>
<keyword evidence="2" id="KW-0472">Membrane</keyword>
<feature type="domain" description="DUF2427" evidence="4">
    <location>
        <begin position="29"/>
        <end position="129"/>
    </location>
</feature>
<accession>A0A9P6EA60</accession>
<feature type="region of interest" description="Disordered" evidence="1">
    <location>
        <begin position="480"/>
        <end position="510"/>
    </location>
</feature>
<feature type="signal peptide" evidence="3">
    <location>
        <begin position="1"/>
        <end position="25"/>
    </location>
</feature>
<reference evidence="6" key="1">
    <citation type="submission" date="2020-11" db="EMBL/GenBank/DDBJ databases">
        <authorList>
            <consortium name="DOE Joint Genome Institute"/>
            <person name="Ahrendt S."/>
            <person name="Riley R."/>
            <person name="Andreopoulos W."/>
            <person name="Labutti K."/>
            <person name="Pangilinan J."/>
            <person name="Ruiz-Duenas F.J."/>
            <person name="Barrasa J.M."/>
            <person name="Sanchez-Garcia M."/>
            <person name="Camarero S."/>
            <person name="Miyauchi S."/>
            <person name="Serrano A."/>
            <person name="Linde D."/>
            <person name="Babiker R."/>
            <person name="Drula E."/>
            <person name="Ayuso-Fernandez I."/>
            <person name="Pacheco R."/>
            <person name="Padilla G."/>
            <person name="Ferreira P."/>
            <person name="Barriuso J."/>
            <person name="Kellner H."/>
            <person name="Castanera R."/>
            <person name="Alfaro M."/>
            <person name="Ramirez L."/>
            <person name="Pisabarro A.G."/>
            <person name="Kuo A."/>
            <person name="Tritt A."/>
            <person name="Lipzen A."/>
            <person name="He G."/>
            <person name="Yan M."/>
            <person name="Ng V."/>
            <person name="Cullen D."/>
            <person name="Martin F."/>
            <person name="Rosso M.-N."/>
            <person name="Henrissat B."/>
            <person name="Hibbett D."/>
            <person name="Martinez A.T."/>
            <person name="Grigoriev I.V."/>
        </authorList>
    </citation>
    <scope>NUCLEOTIDE SEQUENCE</scope>
    <source>
        <strain evidence="6">CBS 506.95</strain>
    </source>
</reference>
<keyword evidence="7" id="KW-1185">Reference proteome</keyword>
<feature type="transmembrane region" description="Helical" evidence="2">
    <location>
        <begin position="138"/>
        <end position="158"/>
    </location>
</feature>
<keyword evidence="3" id="KW-0732">Signal</keyword>
<organism evidence="6 7">
    <name type="scientific">Crepidotus variabilis</name>
    <dbReference type="NCBI Taxonomy" id="179855"/>
    <lineage>
        <taxon>Eukaryota</taxon>
        <taxon>Fungi</taxon>
        <taxon>Dikarya</taxon>
        <taxon>Basidiomycota</taxon>
        <taxon>Agaricomycotina</taxon>
        <taxon>Agaricomycetes</taxon>
        <taxon>Agaricomycetidae</taxon>
        <taxon>Agaricales</taxon>
        <taxon>Agaricineae</taxon>
        <taxon>Crepidotaceae</taxon>
        <taxon>Crepidotus</taxon>
    </lineage>
</organism>
<feature type="region of interest" description="Disordered" evidence="1">
    <location>
        <begin position="331"/>
        <end position="351"/>
    </location>
</feature>
<dbReference type="Pfam" id="PF10355">
    <property type="entry name" value="Ytp1"/>
    <property type="match status" value="1"/>
</dbReference>
<dbReference type="OrthoDB" id="4137487at2759"/>
<feature type="domain" description="Protein YTP1-like C-terminal" evidence="5">
    <location>
        <begin position="154"/>
        <end position="417"/>
    </location>
</feature>
<evidence type="ECO:0000256" key="1">
    <source>
        <dbReference type="SAM" id="MobiDB-lite"/>
    </source>
</evidence>
<proteinExistence type="predicted"/>
<dbReference type="PANTHER" id="PTHR31685:SF2">
    <property type="entry name" value="PROTEIN YTP1"/>
    <property type="match status" value="1"/>
</dbReference>
<dbReference type="PANTHER" id="PTHR31685">
    <property type="entry name" value="INTEGRAL MEMBRANE PROTEIN (AFU_ORTHOLOGUE AFUA_6G12730)-RELATED"/>
    <property type="match status" value="1"/>
</dbReference>
<feature type="transmembrane region" description="Helical" evidence="2">
    <location>
        <begin position="213"/>
        <end position="230"/>
    </location>
</feature>
<evidence type="ECO:0000313" key="7">
    <source>
        <dbReference type="Proteomes" id="UP000807306"/>
    </source>
</evidence>
<gene>
    <name evidence="6" type="ORF">CPB83DRAFT_860057</name>
</gene>
<feature type="transmembrane region" description="Helical" evidence="2">
    <location>
        <begin position="361"/>
        <end position="378"/>
    </location>
</feature>
<evidence type="ECO:0000256" key="2">
    <source>
        <dbReference type="SAM" id="Phobius"/>
    </source>
</evidence>
<keyword evidence="2" id="KW-1133">Transmembrane helix</keyword>
<feature type="chain" id="PRO_5040119679" description="Protein YTP1" evidence="3">
    <location>
        <begin position="26"/>
        <end position="510"/>
    </location>
</feature>
<feature type="transmembrane region" description="Helical" evidence="2">
    <location>
        <begin position="108"/>
        <end position="126"/>
    </location>
</feature>
<dbReference type="CDD" id="cd08760">
    <property type="entry name" value="Cyt_b561_FRRS1_like"/>
    <property type="match status" value="1"/>
</dbReference>
<comment type="caution">
    <text evidence="6">The sequence shown here is derived from an EMBL/GenBank/DDBJ whole genome shotgun (WGS) entry which is preliminary data.</text>
</comment>
<evidence type="ECO:0000256" key="3">
    <source>
        <dbReference type="SAM" id="SignalP"/>
    </source>
</evidence>
<name>A0A9P6EA60_9AGAR</name>
<evidence type="ECO:0000313" key="6">
    <source>
        <dbReference type="EMBL" id="KAF9525129.1"/>
    </source>
</evidence>
<dbReference type="InterPro" id="IPR018825">
    <property type="entry name" value="DUF2427"/>
</dbReference>
<protein>
    <recommendedName>
        <fullName evidence="8">Protein YTP1</fullName>
    </recommendedName>
</protein>
<feature type="transmembrane region" description="Helical" evidence="2">
    <location>
        <begin position="49"/>
        <end position="68"/>
    </location>
</feature>
<dbReference type="EMBL" id="MU157888">
    <property type="protein sequence ID" value="KAF9525129.1"/>
    <property type="molecule type" value="Genomic_DNA"/>
</dbReference>
<evidence type="ECO:0000259" key="5">
    <source>
        <dbReference type="Pfam" id="PF10355"/>
    </source>
</evidence>